<evidence type="ECO:0000313" key="2">
    <source>
        <dbReference type="EMBL" id="GAG24920.1"/>
    </source>
</evidence>
<accession>X0W2Y2</accession>
<comment type="caution">
    <text evidence="2">The sequence shown here is derived from an EMBL/GenBank/DDBJ whole genome shotgun (WGS) entry which is preliminary data.</text>
</comment>
<feature type="non-terminal residue" evidence="2">
    <location>
        <position position="1"/>
    </location>
</feature>
<dbReference type="EMBL" id="BARS01037316">
    <property type="protein sequence ID" value="GAG24920.1"/>
    <property type="molecule type" value="Genomic_DNA"/>
</dbReference>
<name>X0W2Y2_9ZZZZ</name>
<evidence type="ECO:0000256" key="1">
    <source>
        <dbReference type="SAM" id="Phobius"/>
    </source>
</evidence>
<protein>
    <submittedName>
        <fullName evidence="2">Uncharacterized protein</fullName>
    </submittedName>
</protein>
<keyword evidence="1" id="KW-0472">Membrane</keyword>
<sequence>SGFTWLDLNWAPRGDAITNPGGQIVVNFTGFYDDDPLSLSASCFNNPIPYINITFMEKITGTLVTNTTFYNVSNSEAGLSLAIGYNLFHSGFLIQVNNLGNLKTLATAQVSGPGFMPGDFIFGDYDHMAEFAFKQENKNQNSTMIYDKTTGILVYCKVQSIFGPDFEIQLSGYELNFQKTEPEISAFPLLLLGAVITTTLILVIPNITKKIRTN</sequence>
<feature type="transmembrane region" description="Helical" evidence="1">
    <location>
        <begin position="186"/>
        <end position="204"/>
    </location>
</feature>
<organism evidence="2">
    <name type="scientific">marine sediment metagenome</name>
    <dbReference type="NCBI Taxonomy" id="412755"/>
    <lineage>
        <taxon>unclassified sequences</taxon>
        <taxon>metagenomes</taxon>
        <taxon>ecological metagenomes</taxon>
    </lineage>
</organism>
<keyword evidence="1" id="KW-0812">Transmembrane</keyword>
<dbReference type="AlphaFoldDB" id="X0W2Y2"/>
<keyword evidence="1" id="KW-1133">Transmembrane helix</keyword>
<proteinExistence type="predicted"/>
<gene>
    <name evidence="2" type="ORF">S01H1_57227</name>
</gene>
<reference evidence="2" key="1">
    <citation type="journal article" date="2014" name="Front. Microbiol.">
        <title>High frequency of phylogenetically diverse reductive dehalogenase-homologous genes in deep subseafloor sedimentary metagenomes.</title>
        <authorList>
            <person name="Kawai M."/>
            <person name="Futagami T."/>
            <person name="Toyoda A."/>
            <person name="Takaki Y."/>
            <person name="Nishi S."/>
            <person name="Hori S."/>
            <person name="Arai W."/>
            <person name="Tsubouchi T."/>
            <person name="Morono Y."/>
            <person name="Uchiyama I."/>
            <person name="Ito T."/>
            <person name="Fujiyama A."/>
            <person name="Inagaki F."/>
            <person name="Takami H."/>
        </authorList>
    </citation>
    <scope>NUCLEOTIDE SEQUENCE</scope>
    <source>
        <strain evidence="2">Expedition CK06-06</strain>
    </source>
</reference>